<dbReference type="Pfam" id="PF06985">
    <property type="entry name" value="HET"/>
    <property type="match status" value="1"/>
</dbReference>
<feature type="domain" description="DUF8212" evidence="3">
    <location>
        <begin position="242"/>
        <end position="380"/>
    </location>
</feature>
<name>A0A371CVU7_9APHY</name>
<dbReference type="EMBL" id="KZ857450">
    <property type="protein sequence ID" value="RDX44412.1"/>
    <property type="molecule type" value="Genomic_DNA"/>
</dbReference>
<evidence type="ECO:0000259" key="3">
    <source>
        <dbReference type="Pfam" id="PF26640"/>
    </source>
</evidence>
<dbReference type="InterPro" id="IPR010730">
    <property type="entry name" value="HET"/>
</dbReference>
<feature type="signal peptide" evidence="1">
    <location>
        <begin position="1"/>
        <end position="17"/>
    </location>
</feature>
<keyword evidence="5" id="KW-1185">Reference proteome</keyword>
<evidence type="ECO:0000313" key="5">
    <source>
        <dbReference type="Proteomes" id="UP000256964"/>
    </source>
</evidence>
<proteinExistence type="predicted"/>
<feature type="domain" description="Heterokaryon incompatibility" evidence="2">
    <location>
        <begin position="22"/>
        <end position="129"/>
    </location>
</feature>
<dbReference type="Proteomes" id="UP000256964">
    <property type="component" value="Unassembled WGS sequence"/>
</dbReference>
<keyword evidence="1" id="KW-0732">Signal</keyword>
<evidence type="ECO:0000313" key="4">
    <source>
        <dbReference type="EMBL" id="RDX44412.1"/>
    </source>
</evidence>
<dbReference type="PANTHER" id="PTHR10622">
    <property type="entry name" value="HET DOMAIN-CONTAINING PROTEIN"/>
    <property type="match status" value="1"/>
</dbReference>
<feature type="chain" id="PRO_5016672611" evidence="1">
    <location>
        <begin position="18"/>
        <end position="446"/>
    </location>
</feature>
<dbReference type="AlphaFoldDB" id="A0A371CVU7"/>
<accession>A0A371CVU7</accession>
<dbReference type="Pfam" id="PF26640">
    <property type="entry name" value="DUF8212"/>
    <property type="match status" value="1"/>
</dbReference>
<evidence type="ECO:0000259" key="2">
    <source>
        <dbReference type="Pfam" id="PF06985"/>
    </source>
</evidence>
<dbReference type="PANTHER" id="PTHR10622:SF10">
    <property type="entry name" value="HET DOMAIN-CONTAINING PROTEIN"/>
    <property type="match status" value="1"/>
</dbReference>
<dbReference type="InterPro" id="IPR058525">
    <property type="entry name" value="DUF8212"/>
</dbReference>
<protein>
    <submittedName>
        <fullName evidence="4">Uncharacterized protein</fullName>
    </submittedName>
</protein>
<gene>
    <name evidence="4" type="ORF">OH76DRAFT_1409130</name>
</gene>
<evidence type="ECO:0000256" key="1">
    <source>
        <dbReference type="SAM" id="SignalP"/>
    </source>
</evidence>
<sequence length="446" mass="50363">MWLLDTWAIDILSVSSAAEEPYAILSHVWDNLLGEDTFQDIHDLRKDIRQETSHGGDRTSSSAWQDPRFRKKTRDFCAFAHAQGHRYVWMDTCCINRSDTAELSDAINAMYEWYAQADVCYAFLWDVTSMEDPRMKLSTFRRAQWFTRSWTLQELIAPRNVVFLSKRWEVLGTKESLVDLVEEITAIPADILLHRTPLDSISVARRMSWAAPRRATLVEDEAYSLMGLFGVSMPAIYGVGRQAFIRLQQQIFARTPDHSIFAWGGILEWESITHARWELPAARTQKRPEPQLFAGSPVEFGRSSGTVSAIGVETLAARIGVLEGSALAPGTASLALTDVGVRARLPLLRFSVHERRTGYSRLYYLGILACEDEARRLLALVLLDHGSGEFSVDRLWQFRTLYRDWEVRVVALPVSTILDAGALALGDFQILQSPSRTLPALAQVIT</sequence>
<reference evidence="4 5" key="1">
    <citation type="journal article" date="2018" name="Biotechnol. Biofuels">
        <title>Integrative visual omics of the white-rot fungus Polyporus brumalis exposes the biotechnological potential of its oxidative enzymes for delignifying raw plant biomass.</title>
        <authorList>
            <person name="Miyauchi S."/>
            <person name="Rancon A."/>
            <person name="Drula E."/>
            <person name="Hage H."/>
            <person name="Chaduli D."/>
            <person name="Favel A."/>
            <person name="Grisel S."/>
            <person name="Henrissat B."/>
            <person name="Herpoel-Gimbert I."/>
            <person name="Ruiz-Duenas F.J."/>
            <person name="Chevret D."/>
            <person name="Hainaut M."/>
            <person name="Lin J."/>
            <person name="Wang M."/>
            <person name="Pangilinan J."/>
            <person name="Lipzen A."/>
            <person name="Lesage-Meessen L."/>
            <person name="Navarro D."/>
            <person name="Riley R."/>
            <person name="Grigoriev I.V."/>
            <person name="Zhou S."/>
            <person name="Raouche S."/>
            <person name="Rosso M.N."/>
        </authorList>
    </citation>
    <scope>NUCLEOTIDE SEQUENCE [LARGE SCALE GENOMIC DNA]</scope>
    <source>
        <strain evidence="4 5">BRFM 1820</strain>
    </source>
</reference>
<dbReference type="OrthoDB" id="2749026at2759"/>
<organism evidence="4 5">
    <name type="scientific">Lentinus brumalis</name>
    <dbReference type="NCBI Taxonomy" id="2498619"/>
    <lineage>
        <taxon>Eukaryota</taxon>
        <taxon>Fungi</taxon>
        <taxon>Dikarya</taxon>
        <taxon>Basidiomycota</taxon>
        <taxon>Agaricomycotina</taxon>
        <taxon>Agaricomycetes</taxon>
        <taxon>Polyporales</taxon>
        <taxon>Polyporaceae</taxon>
        <taxon>Lentinus</taxon>
    </lineage>
</organism>